<reference evidence="2 3" key="1">
    <citation type="submission" date="2017-07" db="EMBL/GenBank/DDBJ databases">
        <title>Leptospira spp. isolated from tropical soils.</title>
        <authorList>
            <person name="Thibeaux R."/>
            <person name="Iraola G."/>
            <person name="Ferres I."/>
            <person name="Bierque E."/>
            <person name="Girault D."/>
            <person name="Soupe-Gilbert M.-E."/>
            <person name="Picardeau M."/>
            <person name="Goarant C."/>
        </authorList>
    </citation>
    <scope>NUCLEOTIDE SEQUENCE [LARGE SCALE GENOMIC DNA]</scope>
    <source>
        <strain evidence="2 3">FH4-C-A1</strain>
    </source>
</reference>
<evidence type="ECO:0000313" key="3">
    <source>
        <dbReference type="Proteomes" id="UP000231879"/>
    </source>
</evidence>
<name>A0ABX4NK83_9LEPT</name>
<evidence type="ECO:0000259" key="1">
    <source>
        <dbReference type="Pfam" id="PF14206"/>
    </source>
</evidence>
<proteinExistence type="predicted"/>
<comment type="caution">
    <text evidence="2">The sequence shown here is derived from an EMBL/GenBank/DDBJ whole genome shotgun (WGS) entry which is preliminary data.</text>
</comment>
<feature type="domain" description="Cysteine-rich CPCC" evidence="1">
    <location>
        <begin position="6"/>
        <end position="80"/>
    </location>
</feature>
<keyword evidence="3" id="KW-1185">Reference proteome</keyword>
<evidence type="ECO:0000313" key="2">
    <source>
        <dbReference type="EMBL" id="PJZ57226.1"/>
    </source>
</evidence>
<dbReference type="InterPro" id="IPR025983">
    <property type="entry name" value="Cys_rich_CPCC"/>
</dbReference>
<dbReference type="Pfam" id="PF14206">
    <property type="entry name" value="Cys_rich_CPCC"/>
    <property type="match status" value="1"/>
</dbReference>
<dbReference type="RefSeq" id="WP_100762531.1">
    <property type="nucleotide sequence ID" value="NZ_NPDS01000004.1"/>
</dbReference>
<dbReference type="EMBL" id="NPDS01000004">
    <property type="protein sequence ID" value="PJZ57226.1"/>
    <property type="molecule type" value="Genomic_DNA"/>
</dbReference>
<dbReference type="Proteomes" id="UP000231879">
    <property type="component" value="Unassembled WGS sequence"/>
</dbReference>
<accession>A0ABX4NK83</accession>
<protein>
    <recommendedName>
        <fullName evidence="1">Cysteine-rich CPCC domain-containing protein</fullName>
    </recommendedName>
</protein>
<sequence>MTDLFYPCPCCGYIVFSEPPGSYEICPICFWEDDALQLEFATTLSGGANHLTLFQAQLNFLEFYASEKSLLIHVRKPAPTDFLDSDWRPIDTIRDKFESFTNKQCQRAILDESLYYWRPTFWRNQGNLLRLK</sequence>
<organism evidence="2 3">
    <name type="scientific">Leptospira barantonii</name>
    <dbReference type="NCBI Taxonomy" id="2023184"/>
    <lineage>
        <taxon>Bacteria</taxon>
        <taxon>Pseudomonadati</taxon>
        <taxon>Spirochaetota</taxon>
        <taxon>Spirochaetia</taxon>
        <taxon>Leptospirales</taxon>
        <taxon>Leptospiraceae</taxon>
        <taxon>Leptospira</taxon>
    </lineage>
</organism>
<gene>
    <name evidence="2" type="ORF">CH367_10865</name>
</gene>